<reference evidence="3 4" key="1">
    <citation type="submission" date="2018-06" db="EMBL/GenBank/DDBJ databases">
        <title>Genomic Encyclopedia of Type Strains, Phase IV (KMG-V): Genome sequencing to study the core and pangenomes of soil and plant-associated prokaryotes.</title>
        <authorList>
            <person name="Whitman W."/>
        </authorList>
    </citation>
    <scope>NUCLEOTIDE SEQUENCE [LARGE SCALE GENOMIC DNA]</scope>
    <source>
        <strain evidence="3 4">SRCL-318</strain>
        <strain evidence="2 5">SRMrh-85</strain>
    </source>
</reference>
<comment type="caution">
    <text evidence="3">The sequence shown here is derived from an EMBL/GenBank/DDBJ whole genome shotgun (WGS) entry which is preliminary data.</text>
</comment>
<evidence type="ECO:0000313" key="5">
    <source>
        <dbReference type="Proteomes" id="UP000533533"/>
    </source>
</evidence>
<dbReference type="InterPro" id="IPR046055">
    <property type="entry name" value="DUF6013"/>
</dbReference>
<dbReference type="OrthoDB" id="9001316at2"/>
<feature type="chain" id="PRO_5030057690" evidence="1">
    <location>
        <begin position="34"/>
        <end position="189"/>
    </location>
</feature>
<dbReference type="EMBL" id="JACHVZ010000007">
    <property type="protein sequence ID" value="MBB2928501.1"/>
    <property type="molecule type" value="Genomic_DNA"/>
</dbReference>
<organism evidence="3 4">
    <name type="scientific">Paraburkholderia silvatlantica</name>
    <dbReference type="NCBI Taxonomy" id="321895"/>
    <lineage>
        <taxon>Bacteria</taxon>
        <taxon>Pseudomonadati</taxon>
        <taxon>Pseudomonadota</taxon>
        <taxon>Betaproteobacteria</taxon>
        <taxon>Burkholderiales</taxon>
        <taxon>Burkholderiaceae</taxon>
        <taxon>Paraburkholderia</taxon>
    </lineage>
</organism>
<keyword evidence="5" id="KW-1185">Reference proteome</keyword>
<keyword evidence="1" id="KW-0732">Signal</keyword>
<dbReference type="AlphaFoldDB" id="A0A2U0ZXA5"/>
<dbReference type="Pfam" id="PF19476">
    <property type="entry name" value="DUF6013"/>
    <property type="match status" value="1"/>
</dbReference>
<dbReference type="Proteomes" id="UP000533533">
    <property type="component" value="Unassembled WGS sequence"/>
</dbReference>
<evidence type="ECO:0000256" key="1">
    <source>
        <dbReference type="SAM" id="SignalP"/>
    </source>
</evidence>
<name>A0A2U0ZXA5_9BURK</name>
<dbReference type="RefSeq" id="WP_110387656.1">
    <property type="nucleotide sequence ID" value="NZ_JACHVZ010000007.1"/>
</dbReference>
<gene>
    <name evidence="3" type="ORF">C7410_14212</name>
    <name evidence="2" type="ORF">FHX59_002923</name>
</gene>
<dbReference type="Proteomes" id="UP000247772">
    <property type="component" value="Unassembled WGS sequence"/>
</dbReference>
<feature type="signal peptide" evidence="1">
    <location>
        <begin position="1"/>
        <end position="33"/>
    </location>
</feature>
<sequence>MPCRSSRHTRRRHAALVPFVLAASCAVALPALAATPITVTSKAATDGPIRYTVRVASKAFGDAQETRTLRSGDTDDFTWRTTPPGGAVATPQGCPDYASLPLDANGAMVRQTQVRLAPIVASNGTATVQVSFRAQAPHGTQTLSSNGATLTCPAVVAHSEVAHLTMPTNGTAKTLKLSDGTQITISAQR</sequence>
<dbReference type="PROSITE" id="PS51257">
    <property type="entry name" value="PROKAR_LIPOPROTEIN"/>
    <property type="match status" value="1"/>
</dbReference>
<proteinExistence type="predicted"/>
<accession>A0A2U0ZXA5</accession>
<dbReference type="EMBL" id="QJSQ01000042">
    <property type="protein sequence ID" value="PYE13864.1"/>
    <property type="molecule type" value="Genomic_DNA"/>
</dbReference>
<evidence type="ECO:0000313" key="2">
    <source>
        <dbReference type="EMBL" id="MBB2928501.1"/>
    </source>
</evidence>
<evidence type="ECO:0000313" key="4">
    <source>
        <dbReference type="Proteomes" id="UP000247772"/>
    </source>
</evidence>
<evidence type="ECO:0000313" key="3">
    <source>
        <dbReference type="EMBL" id="PYE13864.1"/>
    </source>
</evidence>
<protein>
    <submittedName>
        <fullName evidence="3">Uncharacterized protein</fullName>
    </submittedName>
</protein>